<comment type="caution">
    <text evidence="5">The sequence shown here is derived from an EMBL/GenBank/DDBJ whole genome shotgun (WGS) entry which is preliminary data.</text>
</comment>
<keyword evidence="6" id="KW-1185">Reference proteome</keyword>
<feature type="compositionally biased region" description="Polar residues" evidence="3">
    <location>
        <begin position="576"/>
        <end position="592"/>
    </location>
</feature>
<reference evidence="5 6" key="1">
    <citation type="submission" date="2024-02" db="EMBL/GenBank/DDBJ databases">
        <authorList>
            <person name="Vignale AGUSTIN F."/>
            <person name="Sosa J E."/>
            <person name="Modenutti C."/>
        </authorList>
    </citation>
    <scope>NUCLEOTIDE SEQUENCE [LARGE SCALE GENOMIC DNA]</scope>
</reference>
<feature type="region of interest" description="Disordered" evidence="3">
    <location>
        <begin position="1"/>
        <end position="123"/>
    </location>
</feature>
<evidence type="ECO:0000313" key="5">
    <source>
        <dbReference type="EMBL" id="CAK9151891.1"/>
    </source>
</evidence>
<keyword evidence="1 2" id="KW-0103">Bromodomain</keyword>
<dbReference type="PRINTS" id="PR00503">
    <property type="entry name" value="BROMODOMAIN"/>
</dbReference>
<dbReference type="Gene3D" id="1.20.920.10">
    <property type="entry name" value="Bromodomain-like"/>
    <property type="match status" value="1"/>
</dbReference>
<accession>A0ABC8S3U7</accession>
<feature type="compositionally biased region" description="Polar residues" evidence="3">
    <location>
        <begin position="84"/>
        <end position="102"/>
    </location>
</feature>
<feature type="compositionally biased region" description="Polar residues" evidence="3">
    <location>
        <begin position="23"/>
        <end position="55"/>
    </location>
</feature>
<dbReference type="Pfam" id="PF00439">
    <property type="entry name" value="Bromodomain"/>
    <property type="match status" value="1"/>
</dbReference>
<evidence type="ECO:0000259" key="4">
    <source>
        <dbReference type="PROSITE" id="PS50014"/>
    </source>
</evidence>
<evidence type="ECO:0000256" key="3">
    <source>
        <dbReference type="SAM" id="MobiDB-lite"/>
    </source>
</evidence>
<dbReference type="InterPro" id="IPR036427">
    <property type="entry name" value="Bromodomain-like_sf"/>
</dbReference>
<proteinExistence type="predicted"/>
<sequence length="675" mass="74135">MGKVATAETEKRKKKQRGGPSLSDLQKPSLNQPRNPNSENTQTRRSSRLNPNSDALSPATEFVGNDDDDERKEKKVKLVVRLPQSKQHFPRSSSMESGSNSDADGENSEASNNKRKIDTVNDRSDDVDAYQVLIATDTLHESPLESGPTTPLPDKKLLMFILDRLQKKDAYRVFSEPADPNELPDYHEIIEHPMDFGTVRNKLGEGLYSNLEDLEADVFLICSNAMQYNTSDTVYFRQARSIQELAKRDFKNLKQGGDDGELQPKIVKRGRPPGKHMKKSIVSHPVGPELSSGATLASPEEHISGSNAYNLRKGPMLYRFQPTDSALNSLGTRNSENHSDCLSNWNDEFPAFILKADMKYGKKQFTLDEKRRDTYKQFFSFGLEPPVLSYLDGGVKQLTVVGLTFEHGYTRSLARFAANLGPVVWKIASKKIESVLPPGLEFGPGWVGENEASLPQLAFSSEKQKSSTNLLRDGHPSSPTTPSSFGVNSPVAYRSSLLGRENMFEAASRVNSQNELGVLRCGVSGSRKSLQTRQKSLLHSGRNGINGVHGYELVSETGMARASMPTGQSELEDASESTQLLGMASRSDTASTRPAKHIDSESMAESSCKLHSRNPDPAGAETSCTGPPFLDTNPSSLAAPEFGLSSGKPSQQVFSPHHGQYSVPVQPDLNVRFEA</sequence>
<dbReference type="Proteomes" id="UP001642360">
    <property type="component" value="Unassembled WGS sequence"/>
</dbReference>
<feature type="region of interest" description="Disordered" evidence="3">
    <location>
        <begin position="253"/>
        <end position="296"/>
    </location>
</feature>
<name>A0ABC8S3U7_9AQUA</name>
<dbReference type="AlphaFoldDB" id="A0ABC8S3U7"/>
<feature type="compositionally biased region" description="Basic residues" evidence="3">
    <location>
        <begin position="266"/>
        <end position="281"/>
    </location>
</feature>
<dbReference type="PANTHER" id="PTHR22881:SF11">
    <property type="entry name" value="BROMODOMAIN-CONTAINING PROTEIN DDB_G0270170-LIKE ISOFORM X1"/>
    <property type="match status" value="1"/>
</dbReference>
<dbReference type="InterPro" id="IPR001487">
    <property type="entry name" value="Bromodomain"/>
</dbReference>
<feature type="region of interest" description="Disordered" evidence="3">
    <location>
        <begin position="465"/>
        <end position="487"/>
    </location>
</feature>
<feature type="domain" description="Bromo" evidence="4">
    <location>
        <begin position="166"/>
        <end position="236"/>
    </location>
</feature>
<dbReference type="SMART" id="SM00297">
    <property type="entry name" value="BROMO"/>
    <property type="match status" value="1"/>
</dbReference>
<protein>
    <recommendedName>
        <fullName evidence="4">Bromo domain-containing protein</fullName>
    </recommendedName>
</protein>
<dbReference type="EMBL" id="CAUOFW020002169">
    <property type="protein sequence ID" value="CAK9151891.1"/>
    <property type="molecule type" value="Genomic_DNA"/>
</dbReference>
<dbReference type="PANTHER" id="PTHR22881">
    <property type="entry name" value="BROMODOMAIN CONTAINING PROTEIN"/>
    <property type="match status" value="1"/>
</dbReference>
<dbReference type="InterPro" id="IPR051831">
    <property type="entry name" value="Bromodomain_contain_prot"/>
</dbReference>
<dbReference type="PROSITE" id="PS50014">
    <property type="entry name" value="BROMODOMAIN_2"/>
    <property type="match status" value="1"/>
</dbReference>
<evidence type="ECO:0000313" key="6">
    <source>
        <dbReference type="Proteomes" id="UP001642360"/>
    </source>
</evidence>
<organism evidence="5 6">
    <name type="scientific">Ilex paraguariensis</name>
    <name type="common">yerba mate</name>
    <dbReference type="NCBI Taxonomy" id="185542"/>
    <lineage>
        <taxon>Eukaryota</taxon>
        <taxon>Viridiplantae</taxon>
        <taxon>Streptophyta</taxon>
        <taxon>Embryophyta</taxon>
        <taxon>Tracheophyta</taxon>
        <taxon>Spermatophyta</taxon>
        <taxon>Magnoliopsida</taxon>
        <taxon>eudicotyledons</taxon>
        <taxon>Gunneridae</taxon>
        <taxon>Pentapetalae</taxon>
        <taxon>asterids</taxon>
        <taxon>campanulids</taxon>
        <taxon>Aquifoliales</taxon>
        <taxon>Aquifoliaceae</taxon>
        <taxon>Ilex</taxon>
    </lineage>
</organism>
<feature type="region of interest" description="Disordered" evidence="3">
    <location>
        <begin position="562"/>
        <end position="667"/>
    </location>
</feature>
<feature type="compositionally biased region" description="Polar residues" evidence="3">
    <location>
        <begin position="477"/>
        <end position="487"/>
    </location>
</feature>
<evidence type="ECO:0000256" key="1">
    <source>
        <dbReference type="ARBA" id="ARBA00023117"/>
    </source>
</evidence>
<gene>
    <name evidence="5" type="ORF">ILEXP_LOCUS20046</name>
</gene>
<evidence type="ECO:0000256" key="2">
    <source>
        <dbReference type="PROSITE-ProRule" id="PRU00035"/>
    </source>
</evidence>
<dbReference type="SUPFAM" id="SSF47370">
    <property type="entry name" value="Bromodomain"/>
    <property type="match status" value="1"/>
</dbReference>